<name>A8ZRK9_DEIGD</name>
<gene>
    <name evidence="2" type="ORF">Dgeo_3077</name>
</gene>
<dbReference type="EMBL" id="CP000856">
    <property type="protein sequence ID" value="ABW35118.1"/>
    <property type="molecule type" value="Genomic_DNA"/>
</dbReference>
<accession>A8ZRK9</accession>
<dbReference type="Proteomes" id="UP000002431">
    <property type="component" value="Plasmid pDGEO02"/>
</dbReference>
<dbReference type="KEGG" id="dge:Dgeo_3077"/>
<keyword evidence="2" id="KW-0614">Plasmid</keyword>
<dbReference type="RefSeq" id="WP_012173270.1">
    <property type="nucleotide sequence ID" value="NC_009939.1"/>
</dbReference>
<geneLocation type="plasmid" evidence="2 3">
    <name>pDGEO02</name>
</geneLocation>
<dbReference type="HOGENOM" id="CLU_2355086_0_0_0"/>
<dbReference type="AlphaFoldDB" id="A8ZRK9"/>
<feature type="compositionally biased region" description="Basic residues" evidence="1">
    <location>
        <begin position="87"/>
        <end position="96"/>
    </location>
</feature>
<sequence>MQHTEYRGLTITDHRPTTLACPFTIRFPVLGSIGARTEEEARAKVDAFLAQQEAPLRPGEARLLAILPGGRMHTASAGRRAAERARGQKRQGGRFA</sequence>
<keyword evidence="3" id="KW-1185">Reference proteome</keyword>
<organism evidence="2 3">
    <name type="scientific">Deinococcus geothermalis (strain DSM 11300 / CIP 105573 / AG-3a)</name>
    <dbReference type="NCBI Taxonomy" id="319795"/>
    <lineage>
        <taxon>Bacteria</taxon>
        <taxon>Thermotogati</taxon>
        <taxon>Deinococcota</taxon>
        <taxon>Deinococci</taxon>
        <taxon>Deinococcales</taxon>
        <taxon>Deinococcaceae</taxon>
        <taxon>Deinococcus</taxon>
    </lineage>
</organism>
<evidence type="ECO:0000256" key="1">
    <source>
        <dbReference type="SAM" id="MobiDB-lite"/>
    </source>
</evidence>
<reference evidence="2" key="1">
    <citation type="submission" date="2007-10" db="EMBL/GenBank/DDBJ databases">
        <title>Complete sequence of Plasmid2 pDGEO02 of Deinococcus geothermalis DSM 11300.</title>
        <authorList>
            <consortium name="US DOE Joint Genome Institute"/>
            <person name="Copeland A."/>
            <person name="Lucas S."/>
            <person name="Lapidus A."/>
            <person name="Barry K."/>
            <person name="Detter J.C."/>
            <person name="Glavina del Rio T."/>
            <person name="Hammon N."/>
            <person name="Israni S."/>
            <person name="Dalin E."/>
            <person name="Tice H."/>
            <person name="Pitluck S."/>
            <person name="Brettin T."/>
            <person name="Bruce D."/>
            <person name="Han C."/>
            <person name="Tapia R."/>
            <person name="Saunders E."/>
            <person name="Gilna P."/>
            <person name="Schmutz J."/>
            <person name="Larimer F."/>
            <person name="Land M."/>
            <person name="Hauser L."/>
            <person name="Kyrpides N."/>
            <person name="Kim E."/>
            <person name="Daly M.J."/>
            <person name="Fredrickson J.K."/>
            <person name="Makarova K.S."/>
            <person name="Gaidamakova E.K."/>
            <person name="Zhai M."/>
            <person name="Richardson P."/>
        </authorList>
    </citation>
    <scope>NUCLEOTIDE SEQUENCE [LARGE SCALE GENOMIC DNA]</scope>
    <source>
        <strain evidence="2">DSM 11300</strain>
        <plasmid evidence="2">pDGEO02</plasmid>
    </source>
</reference>
<proteinExistence type="predicted"/>
<evidence type="ECO:0000313" key="2">
    <source>
        <dbReference type="EMBL" id="ABW35118.1"/>
    </source>
</evidence>
<protein>
    <submittedName>
        <fullName evidence="2">Uncharacterized protein</fullName>
    </submittedName>
</protein>
<feature type="region of interest" description="Disordered" evidence="1">
    <location>
        <begin position="74"/>
        <end position="96"/>
    </location>
</feature>
<evidence type="ECO:0000313" key="3">
    <source>
        <dbReference type="Proteomes" id="UP000002431"/>
    </source>
</evidence>